<dbReference type="EMBL" id="FPAI01000001">
    <property type="protein sequence ID" value="SFS31987.1"/>
    <property type="molecule type" value="Genomic_DNA"/>
</dbReference>
<dbReference type="InterPro" id="IPR004089">
    <property type="entry name" value="MCPsignal_dom"/>
</dbReference>
<dbReference type="EMBL" id="BJWJ01000025">
    <property type="protein sequence ID" value="GEM05164.1"/>
    <property type="molecule type" value="Genomic_DNA"/>
</dbReference>
<keyword evidence="13" id="KW-1185">Reference proteome</keyword>
<dbReference type="GO" id="GO:0007165">
    <property type="term" value="P:signal transduction"/>
    <property type="evidence" value="ECO:0007669"/>
    <property type="project" value="UniProtKB-KW"/>
</dbReference>
<sequence>MSYKKIALWKSVKTHAVLILITVLLINATLSSFVLYLIEMTGINLGIVGTFLTNFMNIILATILIAVFLNYYIIRPIRHMEKKIYQFEQGERDIRIRSKNFNEIGRLADRLNHLFHEIDQNEQNKQTEIEQIETKTTHLASKLDTLTADIELLGQSFDQVSETTTDQLSTFEETTALTDEMKQHFNEITQTLLELTADFNAMEAKTTTGTKQVTASSKAMRKIATEASETKTLVHSLTTEIERIQDIVTLINDIAEQTNLLALNASIEAARAGEHGKGFTIVADEVRKLAERSVDATSSVNDTVQQILTNVTAFTEQTDQQASTIDDESEKILRINEDFAFFTDHIKKTVTTINNVADKATNVQASSEEITSAMNDATYKSEEATTHIVSTKTSLDQEIASLKGLREDIVELKALFQTDTLKEIAK</sequence>
<dbReference type="Pfam" id="PF00672">
    <property type="entry name" value="HAMP"/>
    <property type="match status" value="1"/>
</dbReference>
<comment type="subcellular location">
    <subcellularLocation>
        <location evidence="1">Cell membrane</location>
    </subcellularLocation>
</comment>
<evidence type="ECO:0000259" key="8">
    <source>
        <dbReference type="PROSITE" id="PS50111"/>
    </source>
</evidence>
<dbReference type="PANTHER" id="PTHR32089:SF112">
    <property type="entry name" value="LYSOZYME-LIKE PROTEIN-RELATED"/>
    <property type="match status" value="1"/>
</dbReference>
<dbReference type="InterPro" id="IPR003660">
    <property type="entry name" value="HAMP_dom"/>
</dbReference>
<dbReference type="Pfam" id="PF00015">
    <property type="entry name" value="MCPsignal"/>
    <property type="match status" value="1"/>
</dbReference>
<dbReference type="Proteomes" id="UP000199139">
    <property type="component" value="Unassembled WGS sequence"/>
</dbReference>
<evidence type="ECO:0000259" key="9">
    <source>
        <dbReference type="PROSITE" id="PS50885"/>
    </source>
</evidence>
<evidence type="ECO:0000256" key="4">
    <source>
        <dbReference type="ARBA" id="ARBA00023224"/>
    </source>
</evidence>
<dbReference type="PANTHER" id="PTHR32089">
    <property type="entry name" value="METHYL-ACCEPTING CHEMOTAXIS PROTEIN MCPB"/>
    <property type="match status" value="1"/>
</dbReference>
<keyword evidence="3 7" id="KW-0472">Membrane</keyword>
<evidence type="ECO:0000313" key="13">
    <source>
        <dbReference type="Proteomes" id="UP000321773"/>
    </source>
</evidence>
<evidence type="ECO:0000256" key="7">
    <source>
        <dbReference type="SAM" id="Phobius"/>
    </source>
</evidence>
<keyword evidence="7" id="KW-0812">Transmembrane</keyword>
<keyword evidence="7" id="KW-1133">Transmembrane helix</keyword>
<proteinExistence type="inferred from homology"/>
<dbReference type="CDD" id="cd06225">
    <property type="entry name" value="HAMP"/>
    <property type="match status" value="1"/>
</dbReference>
<dbReference type="Gene3D" id="1.10.287.950">
    <property type="entry name" value="Methyl-accepting chemotaxis protein"/>
    <property type="match status" value="1"/>
</dbReference>
<dbReference type="SUPFAM" id="SSF58104">
    <property type="entry name" value="Methyl-accepting chemotaxis protein (MCP) signaling domain"/>
    <property type="match status" value="1"/>
</dbReference>
<organism evidence="11 12">
    <name type="scientific">Halolactibacillus miurensis</name>
    <dbReference type="NCBI Taxonomy" id="306541"/>
    <lineage>
        <taxon>Bacteria</taxon>
        <taxon>Bacillati</taxon>
        <taxon>Bacillota</taxon>
        <taxon>Bacilli</taxon>
        <taxon>Bacillales</taxon>
        <taxon>Bacillaceae</taxon>
        <taxon>Halolactibacillus</taxon>
    </lineage>
</organism>
<accession>A0A1I6NVK9</accession>
<comment type="similarity">
    <text evidence="5">Belongs to the methyl-accepting chemotaxis (MCP) protein family.</text>
</comment>
<evidence type="ECO:0000313" key="10">
    <source>
        <dbReference type="EMBL" id="GEM05164.1"/>
    </source>
</evidence>
<reference evidence="10 13" key="2">
    <citation type="submission" date="2019-07" db="EMBL/GenBank/DDBJ databases">
        <title>Whole genome shotgun sequence of Halolactibacillus miurensis NBRC 100873.</title>
        <authorList>
            <person name="Hosoyama A."/>
            <person name="Uohara A."/>
            <person name="Ohji S."/>
            <person name="Ichikawa N."/>
        </authorList>
    </citation>
    <scope>NUCLEOTIDE SEQUENCE [LARGE SCALE GENOMIC DNA]</scope>
    <source>
        <strain evidence="10 13">NBRC 100873</strain>
    </source>
</reference>
<evidence type="ECO:0000256" key="1">
    <source>
        <dbReference type="ARBA" id="ARBA00004236"/>
    </source>
</evidence>
<evidence type="ECO:0000313" key="11">
    <source>
        <dbReference type="EMBL" id="SFS31987.1"/>
    </source>
</evidence>
<dbReference type="PROSITE" id="PS50885">
    <property type="entry name" value="HAMP"/>
    <property type="match status" value="1"/>
</dbReference>
<protein>
    <submittedName>
        <fullName evidence="11">Methyl-accepting chemotaxis protein</fullName>
    </submittedName>
</protein>
<dbReference type="SMART" id="SM00283">
    <property type="entry name" value="MA"/>
    <property type="match status" value="1"/>
</dbReference>
<dbReference type="AlphaFoldDB" id="A0A1I6NVK9"/>
<feature type="transmembrane region" description="Helical" evidence="7">
    <location>
        <begin position="12"/>
        <end position="38"/>
    </location>
</feature>
<keyword evidence="4 6" id="KW-0807">Transducer</keyword>
<evidence type="ECO:0000256" key="3">
    <source>
        <dbReference type="ARBA" id="ARBA00023136"/>
    </source>
</evidence>
<evidence type="ECO:0000256" key="6">
    <source>
        <dbReference type="PROSITE-ProRule" id="PRU00284"/>
    </source>
</evidence>
<evidence type="ECO:0000256" key="2">
    <source>
        <dbReference type="ARBA" id="ARBA00022475"/>
    </source>
</evidence>
<reference evidence="11 12" key="1">
    <citation type="submission" date="2016-10" db="EMBL/GenBank/DDBJ databases">
        <authorList>
            <person name="de Groot N.N."/>
        </authorList>
    </citation>
    <scope>NUCLEOTIDE SEQUENCE [LARGE SCALE GENOMIC DNA]</scope>
    <source>
        <strain evidence="11 12">DSM 17074</strain>
    </source>
</reference>
<dbReference type="OrthoDB" id="9807021at2"/>
<dbReference type="RefSeq" id="WP_062322799.1">
    <property type="nucleotide sequence ID" value="NZ_BJWJ01000025.1"/>
</dbReference>
<feature type="transmembrane region" description="Helical" evidence="7">
    <location>
        <begin position="50"/>
        <end position="73"/>
    </location>
</feature>
<feature type="domain" description="HAMP" evidence="9">
    <location>
        <begin position="71"/>
        <end position="123"/>
    </location>
</feature>
<evidence type="ECO:0000313" key="12">
    <source>
        <dbReference type="Proteomes" id="UP000199139"/>
    </source>
</evidence>
<dbReference type="PROSITE" id="PS50111">
    <property type="entry name" value="CHEMOTAXIS_TRANSDUC_2"/>
    <property type="match status" value="1"/>
</dbReference>
<dbReference type="Proteomes" id="UP000321773">
    <property type="component" value="Unassembled WGS sequence"/>
</dbReference>
<gene>
    <name evidence="10" type="ORF">HMI01_21520</name>
    <name evidence="11" type="ORF">SAMN05421668_10116</name>
</gene>
<name>A0A1I6NVK9_9BACI</name>
<dbReference type="STRING" id="306541.SAMN05421668_10116"/>
<dbReference type="GO" id="GO:0005886">
    <property type="term" value="C:plasma membrane"/>
    <property type="evidence" value="ECO:0007669"/>
    <property type="project" value="UniProtKB-SubCell"/>
</dbReference>
<dbReference type="Gene3D" id="6.10.340.10">
    <property type="match status" value="1"/>
</dbReference>
<evidence type="ECO:0000256" key="5">
    <source>
        <dbReference type="ARBA" id="ARBA00029447"/>
    </source>
</evidence>
<keyword evidence="2" id="KW-1003">Cell membrane</keyword>
<feature type="domain" description="Methyl-accepting transducer" evidence="8">
    <location>
        <begin position="142"/>
        <end position="378"/>
    </location>
</feature>